<dbReference type="EMBL" id="CP001684">
    <property type="protein sequence ID" value="ACV23065.1"/>
    <property type="molecule type" value="Genomic_DNA"/>
</dbReference>
<reference evidence="1 2" key="1">
    <citation type="journal article" date="2009" name="Stand. Genomic Sci.">
        <title>Complete genome sequence of Slackia heliotrinireducens type strain (RHS 1).</title>
        <authorList>
            <person name="Pukall R."/>
            <person name="Lapidus A."/>
            <person name="Nolan M."/>
            <person name="Copeland A."/>
            <person name="Glavina Del Rio T."/>
            <person name="Lucas S."/>
            <person name="Chen F."/>
            <person name="Tice H."/>
            <person name="Cheng J.F."/>
            <person name="Chertkov O."/>
            <person name="Bruce D."/>
            <person name="Goodwin L."/>
            <person name="Kuske C."/>
            <person name="Brettin T."/>
            <person name="Detter J.C."/>
            <person name="Han C."/>
            <person name="Pitluck S."/>
            <person name="Pati A."/>
            <person name="Mavrommatis K."/>
            <person name="Ivanova N."/>
            <person name="Ovchinnikova G."/>
            <person name="Chen A."/>
            <person name="Palaniappan K."/>
            <person name="Schneider S."/>
            <person name="Rohde M."/>
            <person name="Chain P."/>
            <person name="D'haeseleer P."/>
            <person name="Goker M."/>
            <person name="Bristow J."/>
            <person name="Eisen J.A."/>
            <person name="Markowitz V."/>
            <person name="Kyrpides N.C."/>
            <person name="Klenk H.P."/>
            <person name="Hugenholtz P."/>
        </authorList>
    </citation>
    <scope>NUCLEOTIDE SEQUENCE [LARGE SCALE GENOMIC DNA]</scope>
    <source>
        <strain evidence="2">ATCC 29202 / DSM 20476 / NCTC 11029 / RHS 1</strain>
    </source>
</reference>
<gene>
    <name evidence="1" type="ordered locus">Shel_20530</name>
</gene>
<dbReference type="KEGG" id="shi:Shel_20530"/>
<dbReference type="RefSeq" id="WP_012799166.1">
    <property type="nucleotide sequence ID" value="NC_013165.1"/>
</dbReference>
<sequence>MSDPIHDIAVEVAALEDFYDHFGFADAQAEPGGLAAEIVHMLHEAPQAVIKRMYDLFEDTGDYNAIHLAAMVRRTCVEAA</sequence>
<dbReference type="Proteomes" id="UP000002026">
    <property type="component" value="Chromosome"/>
</dbReference>
<dbReference type="AlphaFoldDB" id="C7N830"/>
<organism evidence="1 2">
    <name type="scientific">Slackia heliotrinireducens (strain ATCC 29202 / DSM 20476 / NCTC 11029 / RHS 1)</name>
    <name type="common">Peptococcus heliotrinreducens</name>
    <dbReference type="NCBI Taxonomy" id="471855"/>
    <lineage>
        <taxon>Bacteria</taxon>
        <taxon>Bacillati</taxon>
        <taxon>Actinomycetota</taxon>
        <taxon>Coriobacteriia</taxon>
        <taxon>Eggerthellales</taxon>
        <taxon>Eggerthellaceae</taxon>
        <taxon>Slackia</taxon>
    </lineage>
</organism>
<accession>C7N830</accession>
<keyword evidence="2" id="KW-1185">Reference proteome</keyword>
<protein>
    <submittedName>
        <fullName evidence="1">Uncharacterized protein</fullName>
    </submittedName>
</protein>
<dbReference type="STRING" id="471855.Shel_20530"/>
<dbReference type="HOGENOM" id="CLU_2587872_0_0_11"/>
<evidence type="ECO:0000313" key="1">
    <source>
        <dbReference type="EMBL" id="ACV23065.1"/>
    </source>
</evidence>
<proteinExistence type="predicted"/>
<name>C7N830_SLAHD</name>
<evidence type="ECO:0000313" key="2">
    <source>
        <dbReference type="Proteomes" id="UP000002026"/>
    </source>
</evidence>